<keyword evidence="1" id="KW-0677">Repeat</keyword>
<feature type="compositionally biased region" description="Basic and acidic residues" evidence="2">
    <location>
        <begin position="386"/>
        <end position="395"/>
    </location>
</feature>
<dbReference type="Pfam" id="PF03107">
    <property type="entry name" value="C1_2"/>
    <property type="match status" value="2"/>
</dbReference>
<evidence type="ECO:0000313" key="5">
    <source>
        <dbReference type="Proteomes" id="UP000734854"/>
    </source>
</evidence>
<dbReference type="InterPro" id="IPR004146">
    <property type="entry name" value="DC1"/>
</dbReference>
<dbReference type="EMBL" id="JACMSC010000012">
    <property type="protein sequence ID" value="KAG6496160.1"/>
    <property type="molecule type" value="Genomic_DNA"/>
</dbReference>
<feature type="domain" description="DC1" evidence="3">
    <location>
        <begin position="28"/>
        <end position="75"/>
    </location>
</feature>
<gene>
    <name evidence="4" type="ORF">ZIOFF_044008</name>
</gene>
<feature type="domain" description="DC1" evidence="3">
    <location>
        <begin position="137"/>
        <end position="184"/>
    </location>
</feature>
<dbReference type="AlphaFoldDB" id="A0A8J5FUF8"/>
<dbReference type="PANTHER" id="PTHR46288">
    <property type="entry name" value="PHORBOL-ESTER/DAG-TYPE DOMAIN-CONTAINING PROTEIN"/>
    <property type="match status" value="1"/>
</dbReference>
<feature type="compositionally biased region" description="Low complexity" evidence="2">
    <location>
        <begin position="328"/>
        <end position="339"/>
    </location>
</feature>
<feature type="compositionally biased region" description="Low complexity" evidence="2">
    <location>
        <begin position="269"/>
        <end position="279"/>
    </location>
</feature>
<feature type="compositionally biased region" description="Low complexity" evidence="2">
    <location>
        <begin position="209"/>
        <end position="223"/>
    </location>
</feature>
<organism evidence="4 5">
    <name type="scientific">Zingiber officinale</name>
    <name type="common">Ginger</name>
    <name type="synonym">Amomum zingiber</name>
    <dbReference type="NCBI Taxonomy" id="94328"/>
    <lineage>
        <taxon>Eukaryota</taxon>
        <taxon>Viridiplantae</taxon>
        <taxon>Streptophyta</taxon>
        <taxon>Embryophyta</taxon>
        <taxon>Tracheophyta</taxon>
        <taxon>Spermatophyta</taxon>
        <taxon>Magnoliopsida</taxon>
        <taxon>Liliopsida</taxon>
        <taxon>Zingiberales</taxon>
        <taxon>Zingiberaceae</taxon>
        <taxon>Zingiber</taxon>
    </lineage>
</organism>
<feature type="compositionally biased region" description="Low complexity" evidence="2">
    <location>
        <begin position="294"/>
        <end position="306"/>
    </location>
</feature>
<keyword evidence="5" id="KW-1185">Reference proteome</keyword>
<feature type="region of interest" description="Disordered" evidence="2">
    <location>
        <begin position="432"/>
        <end position="453"/>
    </location>
</feature>
<proteinExistence type="predicted"/>
<feature type="region of interest" description="Disordered" evidence="2">
    <location>
        <begin position="192"/>
        <end position="230"/>
    </location>
</feature>
<dbReference type="SUPFAM" id="SSF57889">
    <property type="entry name" value="Cysteine-rich domain"/>
    <property type="match status" value="1"/>
</dbReference>
<evidence type="ECO:0000256" key="1">
    <source>
        <dbReference type="ARBA" id="ARBA00022737"/>
    </source>
</evidence>
<evidence type="ECO:0000259" key="3">
    <source>
        <dbReference type="Pfam" id="PF03107"/>
    </source>
</evidence>
<dbReference type="PANTHER" id="PTHR46288:SF80">
    <property type="entry name" value="CYSTEINE_HISTIDINE-RICH C1 DOMAIN FAMILY PROTEIN"/>
    <property type="match status" value="1"/>
</dbReference>
<name>A0A8J5FUF8_ZINOF</name>
<accession>A0A8J5FUF8</accession>
<reference evidence="4 5" key="1">
    <citation type="submission" date="2020-08" db="EMBL/GenBank/DDBJ databases">
        <title>Plant Genome Project.</title>
        <authorList>
            <person name="Zhang R.-G."/>
        </authorList>
    </citation>
    <scope>NUCLEOTIDE SEQUENCE [LARGE SCALE GENOMIC DNA]</scope>
    <source>
        <tissue evidence="4">Rhizome</tissue>
    </source>
</reference>
<comment type="caution">
    <text evidence="4">The sequence shown here is derived from an EMBL/GenBank/DDBJ whole genome shotgun (WGS) entry which is preliminary data.</text>
</comment>
<evidence type="ECO:0000313" key="4">
    <source>
        <dbReference type="EMBL" id="KAG6496160.1"/>
    </source>
</evidence>
<feature type="region of interest" description="Disordered" evidence="2">
    <location>
        <begin position="247"/>
        <end position="395"/>
    </location>
</feature>
<dbReference type="InterPro" id="IPR046349">
    <property type="entry name" value="C1-like_sf"/>
</dbReference>
<evidence type="ECO:0000256" key="2">
    <source>
        <dbReference type="SAM" id="MobiDB-lite"/>
    </source>
</evidence>
<feature type="compositionally biased region" description="Low complexity" evidence="2">
    <location>
        <begin position="350"/>
        <end position="367"/>
    </location>
</feature>
<sequence>MGRFGGGSNSPATNHAAVPGHDLWLTHFSHPHQLGLAPPDPLQSPPICAGCNSCVSGNAYYFCRPCNYALDITCAKMARRIRHPAHKDSMNIAVGDAASSCRACGHSGGGFVFRCDPCGYQVHCQCAAKQLTAKHQAHSHELRLVFSPPYDEKAFSCDLCCGTGTDHWLYRCDACDFDSHIECATFAPKPAENLQREQKAPQGSRGRRPSYSGDGSDSSSESSGDQDAEDGAARKALPLLGAQLGQRDRRRLQQGSQQPSAPPSPAPRPAATVRPQRAPSPTMGLLSPPRPLGQSPQPQTQWQPQRPQAPPSTNGLLRPPRPLGQSFPLQPLWQQQRPQKPSPINWLLNPPQRLQPPQQGQQPNTAPDQQQDRENKNDPNATGHSAAKDDCACGDRKNCTCPDENRDEGNGGGNCACGDSYNCTCKDANGGHDDGLNSIPNREGDVDDGPVHHEYFCDHEGADADAMPNQDRSVDDGSSHYVENLEEDYSYNYQEADGSTVTVDYSCEVTEDYYEEDSSYSY</sequence>
<protein>
    <recommendedName>
        <fullName evidence="3">DC1 domain-containing protein</fullName>
    </recommendedName>
</protein>
<dbReference type="Proteomes" id="UP000734854">
    <property type="component" value="Unassembled WGS sequence"/>
</dbReference>